<dbReference type="Proteomes" id="UP000693738">
    <property type="component" value="Unassembled WGS sequence"/>
</dbReference>
<dbReference type="InterPro" id="IPR010730">
    <property type="entry name" value="HET"/>
</dbReference>
<feature type="domain" description="Heterokaryon incompatibility" evidence="1">
    <location>
        <begin position="207"/>
        <end position="335"/>
    </location>
</feature>
<comment type="caution">
    <text evidence="2">The sequence shown here is derived from an EMBL/GenBank/DDBJ whole genome shotgun (WGS) entry which is preliminary data.</text>
</comment>
<protein>
    <recommendedName>
        <fullName evidence="1">Heterokaryon incompatibility domain-containing protein</fullName>
    </recommendedName>
</protein>
<evidence type="ECO:0000313" key="2">
    <source>
        <dbReference type="EMBL" id="CAG7565803.1"/>
    </source>
</evidence>
<reference evidence="2" key="1">
    <citation type="submission" date="2021-05" db="EMBL/GenBank/DDBJ databases">
        <authorList>
            <person name="Khan N."/>
        </authorList>
    </citation>
    <scope>NUCLEOTIDE SEQUENCE</scope>
</reference>
<organism evidence="2 3">
    <name type="scientific">Fusarium equiseti</name>
    <name type="common">Fusarium scirpi</name>
    <dbReference type="NCBI Taxonomy" id="61235"/>
    <lineage>
        <taxon>Eukaryota</taxon>
        <taxon>Fungi</taxon>
        <taxon>Dikarya</taxon>
        <taxon>Ascomycota</taxon>
        <taxon>Pezizomycotina</taxon>
        <taxon>Sordariomycetes</taxon>
        <taxon>Hypocreomycetidae</taxon>
        <taxon>Hypocreales</taxon>
        <taxon>Nectriaceae</taxon>
        <taxon>Fusarium</taxon>
        <taxon>Fusarium incarnatum-equiseti species complex</taxon>
    </lineage>
</organism>
<dbReference type="EMBL" id="CAJSTJ010000189">
    <property type="protein sequence ID" value="CAG7565803.1"/>
    <property type="molecule type" value="Genomic_DNA"/>
</dbReference>
<dbReference type="Pfam" id="PF06985">
    <property type="entry name" value="HET"/>
    <property type="match status" value="1"/>
</dbReference>
<accession>A0A8J2IWG2</accession>
<sequence length="626" mass="70692">MLCQLCSGLNLAAIMQLRLEPDFSPMRASKEDFSPEQVADWDSFEESENLFHFLLYKSNPATYKYEDAFVPYHETLGNLYHAAQECALCRVLLQSAAGIIKIRKGINGSPFWQNSSGEGLFLCGLGNGQGIQLMALDRWYTSRSYTLLGGLGFSVDDALSPTKIGREESKGIAVHFISLQDKVCSLQSLLGLFQPLTLNTGTKHQLEKGLPIEAFPKTFQDAFWVIRQLDIPYIWIDSLCIVQDDNDDWVHESARMCDVYGNAYLTIAATRARNCSEGFLGTRDGSEYTHIPFNQGGINGNVAVFPMPLSRVSPWSEIIDLEEEPLSERAWALQERYLSPRTLHFASTQIYFECGLEFQAEDWHLEQKDTRVDFKIHRRATEKDNNSADAWDTIVRSPGDDYLAGLWRKSLLWVLAWHTFDQDAKRSAPEAYTAPSWSWASVNQPVAFSSDQDQSLAIVKGAKVDLEKSESPFGRVTGGWVHLSGIKLRPCDVDNGYGELYFREGDARFRVSTNMDPSRFNLSEVRLADYRDKKSELVAVPLMLHFEQVESGYEEDNPVLGTYFLILISLPPEQSPIDGLPCFRRVGLGTSYNENLDGNDVDARRRLRDRCLQAMITGTLEDIIIL</sequence>
<evidence type="ECO:0000313" key="3">
    <source>
        <dbReference type="Proteomes" id="UP000693738"/>
    </source>
</evidence>
<dbReference type="PANTHER" id="PTHR33112">
    <property type="entry name" value="DOMAIN PROTEIN, PUTATIVE-RELATED"/>
    <property type="match status" value="1"/>
</dbReference>
<evidence type="ECO:0000259" key="1">
    <source>
        <dbReference type="Pfam" id="PF06985"/>
    </source>
</evidence>
<proteinExistence type="predicted"/>
<name>A0A8J2IWG2_FUSEQ</name>
<gene>
    <name evidence="2" type="ORF">FEQUK3_LOCUS11525</name>
</gene>
<dbReference type="PANTHER" id="PTHR33112:SF16">
    <property type="entry name" value="HETEROKARYON INCOMPATIBILITY DOMAIN-CONTAINING PROTEIN"/>
    <property type="match status" value="1"/>
</dbReference>
<dbReference type="AlphaFoldDB" id="A0A8J2IWG2"/>